<dbReference type="EMBL" id="KZ824955">
    <property type="protein sequence ID" value="RAH70283.1"/>
    <property type="molecule type" value="Genomic_DNA"/>
</dbReference>
<name>A0ACD1H9M8_9EURO</name>
<evidence type="ECO:0000313" key="2">
    <source>
        <dbReference type="Proteomes" id="UP000249661"/>
    </source>
</evidence>
<reference evidence="1" key="1">
    <citation type="submission" date="2018-02" db="EMBL/GenBank/DDBJ databases">
        <title>The genomes of Aspergillus section Nigri reveals drivers in fungal speciation.</title>
        <authorList>
            <consortium name="DOE Joint Genome Institute"/>
            <person name="Vesth T.C."/>
            <person name="Nybo J."/>
            <person name="Theobald S."/>
            <person name="Brandl J."/>
            <person name="Frisvad J.C."/>
            <person name="Nielsen K.F."/>
            <person name="Lyhne E.K."/>
            <person name="Kogle M.E."/>
            <person name="Kuo A."/>
            <person name="Riley R."/>
            <person name="Clum A."/>
            <person name="Nolan M."/>
            <person name="Lipzen A."/>
            <person name="Salamov A."/>
            <person name="Henrissat B."/>
            <person name="Wiebenga A."/>
            <person name="De vries R.P."/>
            <person name="Grigoriev I.V."/>
            <person name="Mortensen U.H."/>
            <person name="Andersen M.R."/>
            <person name="Baker S.E."/>
        </authorList>
    </citation>
    <scope>NUCLEOTIDE SEQUENCE</scope>
    <source>
        <strain evidence="1">CBS 121060</strain>
    </source>
</reference>
<sequence>MRHLALPMALPVLLGLVRCSGSSSSIYTQVSNTTPSLAIERYDTHQTSQDPPSSPAASRTRTARAAPGSAGP</sequence>
<protein>
    <submittedName>
        <fullName evidence="1">Uncharacterized protein</fullName>
    </submittedName>
</protein>
<dbReference type="Proteomes" id="UP000249661">
    <property type="component" value="Unassembled WGS sequence"/>
</dbReference>
<evidence type="ECO:0000313" key="1">
    <source>
        <dbReference type="EMBL" id="RAH70283.1"/>
    </source>
</evidence>
<gene>
    <name evidence="1" type="ORF">BO66DRAFT_391800</name>
</gene>
<organism evidence="1 2">
    <name type="scientific">Aspergillus aculeatinus CBS 121060</name>
    <dbReference type="NCBI Taxonomy" id="1448322"/>
    <lineage>
        <taxon>Eukaryota</taxon>
        <taxon>Fungi</taxon>
        <taxon>Dikarya</taxon>
        <taxon>Ascomycota</taxon>
        <taxon>Pezizomycotina</taxon>
        <taxon>Eurotiomycetes</taxon>
        <taxon>Eurotiomycetidae</taxon>
        <taxon>Eurotiales</taxon>
        <taxon>Aspergillaceae</taxon>
        <taxon>Aspergillus</taxon>
        <taxon>Aspergillus subgen. Circumdati</taxon>
    </lineage>
</organism>
<proteinExistence type="predicted"/>
<accession>A0ACD1H9M8</accession>
<keyword evidence="2" id="KW-1185">Reference proteome</keyword>